<dbReference type="EMBL" id="QXFY01002244">
    <property type="protein sequence ID" value="KAE9300552.1"/>
    <property type="molecule type" value="Genomic_DNA"/>
</dbReference>
<dbReference type="PANTHER" id="PTHR31642:SF310">
    <property type="entry name" value="FATTY ALCOHOL:CAFFEOYL-COA ACYLTRANSFERASE"/>
    <property type="match status" value="1"/>
</dbReference>
<dbReference type="Proteomes" id="UP000486351">
    <property type="component" value="Unassembled WGS sequence"/>
</dbReference>
<evidence type="ECO:0000313" key="21">
    <source>
        <dbReference type="Proteomes" id="UP000486351"/>
    </source>
</evidence>
<dbReference type="Proteomes" id="UP000460718">
    <property type="component" value="Unassembled WGS sequence"/>
</dbReference>
<dbReference type="EMBL" id="QXGE01001362">
    <property type="protein sequence ID" value="KAE9293688.1"/>
    <property type="molecule type" value="Genomic_DNA"/>
</dbReference>
<evidence type="ECO:0000313" key="14">
    <source>
        <dbReference type="Proteomes" id="UP000433483"/>
    </source>
</evidence>
<dbReference type="Proteomes" id="UP000441208">
    <property type="component" value="Unassembled WGS sequence"/>
</dbReference>
<accession>A0A6A3ITF0</accession>
<dbReference type="EMBL" id="QXGC01001794">
    <property type="protein sequence ID" value="KAE9195956.1"/>
    <property type="molecule type" value="Genomic_DNA"/>
</dbReference>
<sequence>MTSINASADVLVPLSPVDAVLLNYGFAVIYVFPAPASNSEDFNVQKLENAFRDLVNEDYRVLIGEVQVNKATGRVGVLQTLEARQKGSTGLRFEQQPKNSLTSDEVVQSLEWSFMPSKLEKNETIAIRCTPLADGGVTIGITLNHTLMDGEGLFTFVRAWGQRYSGVANEGRLVINHDRHLLSGTGRGSQRPHPAIRIVPPPSGETIPISQLPATTQHAFHVSRKNMSNLKALASTASEKSATDPPFVSTIDIVTALFVVLISRARGHGQDVRITTGVNARQRLDPPLPTNYAGNCVFSALSAYSKEDLQPETDSDDAGINPATLIKLSRRVRTSILELDSEFLRDSIEFVAQQEHLSRVVVSTKYILGPDLMFTSWTNMGLYDAEFSRTRPCYAGIAKVPFLDGMVVIAEAAKGVDGLDVLVFLECAAMQRLKVTCEQVSHLQD</sequence>
<evidence type="ECO:0000313" key="22">
    <source>
        <dbReference type="Proteomes" id="UP000488956"/>
    </source>
</evidence>
<dbReference type="EMBL" id="QXGA01001352">
    <property type="protein sequence ID" value="KAE9121431.1"/>
    <property type="molecule type" value="Genomic_DNA"/>
</dbReference>
<name>A0A6A3ITF0_9STRA</name>
<evidence type="ECO:0000313" key="7">
    <source>
        <dbReference type="EMBL" id="KAE9121431.1"/>
    </source>
</evidence>
<keyword evidence="14" id="KW-1185">Reference proteome</keyword>
<dbReference type="InterPro" id="IPR023213">
    <property type="entry name" value="CAT-like_dom_sf"/>
</dbReference>
<evidence type="ECO:0000313" key="16">
    <source>
        <dbReference type="Proteomes" id="UP000440367"/>
    </source>
</evidence>
<dbReference type="EMBL" id="QXGB01001404">
    <property type="protein sequence ID" value="KAE9191348.1"/>
    <property type="molecule type" value="Genomic_DNA"/>
</dbReference>
<dbReference type="GO" id="GO:0016747">
    <property type="term" value="F:acyltransferase activity, transferring groups other than amino-acyl groups"/>
    <property type="evidence" value="ECO:0007669"/>
    <property type="project" value="TreeGrafter"/>
</dbReference>
<dbReference type="InterPro" id="IPR050317">
    <property type="entry name" value="Plant_Fungal_Acyltransferase"/>
</dbReference>
<evidence type="ECO:0000313" key="20">
    <source>
        <dbReference type="Proteomes" id="UP000476176"/>
    </source>
</evidence>
<dbReference type="OrthoDB" id="671439at2759"/>
<dbReference type="EMBL" id="QXGF01001427">
    <property type="protein sequence ID" value="KAE8930080.1"/>
    <property type="molecule type" value="Genomic_DNA"/>
</dbReference>
<evidence type="ECO:0000256" key="1">
    <source>
        <dbReference type="ARBA" id="ARBA00022679"/>
    </source>
</evidence>
<dbReference type="Pfam" id="PF02458">
    <property type="entry name" value="Transferase"/>
    <property type="match status" value="1"/>
</dbReference>
<evidence type="ECO:0000313" key="9">
    <source>
        <dbReference type="EMBL" id="KAE9195956.1"/>
    </source>
</evidence>
<proteinExistence type="predicted"/>
<comment type="caution">
    <text evidence="4">The sequence shown here is derived from an EMBL/GenBank/DDBJ whole genome shotgun (WGS) entry which is preliminary data.</text>
</comment>
<evidence type="ECO:0000313" key="4">
    <source>
        <dbReference type="EMBL" id="KAE8983474.1"/>
    </source>
</evidence>
<gene>
    <name evidence="11" type="ORF">PF001_g18143</name>
    <name evidence="10" type="ORF">PF002_g20179</name>
    <name evidence="9" type="ORF">PF004_g20293</name>
    <name evidence="8" type="ORF">PF005_g18886</name>
    <name evidence="7" type="ORF">PF006_g17906</name>
    <name evidence="6" type="ORF">PF007_g18960</name>
    <name evidence="12" type="ORF">PF008_g22980</name>
    <name evidence="3" type="ORF">PF009_g19820</name>
    <name evidence="5" type="ORF">PF010_g18343</name>
    <name evidence="4" type="ORF">PF011_g21167</name>
</gene>
<dbReference type="Proteomes" id="UP000440367">
    <property type="component" value="Unassembled WGS sequence"/>
</dbReference>
<evidence type="ECO:0008006" key="23">
    <source>
        <dbReference type="Google" id="ProtNLM"/>
    </source>
</evidence>
<keyword evidence="1" id="KW-0808">Transferase</keyword>
<evidence type="ECO:0000313" key="12">
    <source>
        <dbReference type="EMBL" id="KAE9300552.1"/>
    </source>
</evidence>
<dbReference type="Proteomes" id="UP000440732">
    <property type="component" value="Unassembled WGS sequence"/>
</dbReference>
<evidence type="ECO:0000313" key="18">
    <source>
        <dbReference type="Proteomes" id="UP000441208"/>
    </source>
</evidence>
<dbReference type="SUPFAM" id="SSF52777">
    <property type="entry name" value="CoA-dependent acyltransferases"/>
    <property type="match status" value="1"/>
</dbReference>
<evidence type="ECO:0000313" key="13">
    <source>
        <dbReference type="Proteomes" id="UP000429523"/>
    </source>
</evidence>
<organism evidence="4 19">
    <name type="scientific">Phytophthora fragariae</name>
    <dbReference type="NCBI Taxonomy" id="53985"/>
    <lineage>
        <taxon>Eukaryota</taxon>
        <taxon>Sar</taxon>
        <taxon>Stramenopiles</taxon>
        <taxon>Oomycota</taxon>
        <taxon>Peronosporomycetes</taxon>
        <taxon>Peronosporales</taxon>
        <taxon>Peronosporaceae</taxon>
        <taxon>Phytophthora</taxon>
    </lineage>
</organism>
<reference evidence="19 20" key="1">
    <citation type="submission" date="2018-09" db="EMBL/GenBank/DDBJ databases">
        <title>Genomic investigation of the strawberry pathogen Phytophthora fragariae indicates pathogenicity is determined by transcriptional variation in three key races.</title>
        <authorList>
            <person name="Adams T.M."/>
            <person name="Armitage A.D."/>
            <person name="Sobczyk M.K."/>
            <person name="Bates H.J."/>
            <person name="Dunwell J.M."/>
            <person name="Nellist C.F."/>
            <person name="Harrison R.J."/>
        </authorList>
    </citation>
    <scope>NUCLEOTIDE SEQUENCE [LARGE SCALE GENOMIC DNA]</scope>
    <source>
        <strain evidence="11 15">A4</strain>
        <strain evidence="10 16">BC-1</strain>
        <strain evidence="9 20">BC-23</strain>
        <strain evidence="8 14">NOV-27</strain>
        <strain evidence="7 17">NOV-5</strain>
        <strain evidence="6 18">NOV-71</strain>
        <strain evidence="12 21">NOV-77</strain>
        <strain evidence="3 13">NOV-9</strain>
        <strain evidence="5 22">ONT-3</strain>
        <strain evidence="4 19">SCRP245</strain>
    </source>
</reference>
<dbReference type="AlphaFoldDB" id="A0A6A3ITF0"/>
<dbReference type="Proteomes" id="UP000476176">
    <property type="component" value="Unassembled WGS sequence"/>
</dbReference>
<dbReference type="Proteomes" id="UP000488956">
    <property type="component" value="Unassembled WGS sequence"/>
</dbReference>
<dbReference type="Gene3D" id="3.30.559.10">
    <property type="entry name" value="Chloramphenicol acetyltransferase-like domain"/>
    <property type="match status" value="2"/>
</dbReference>
<dbReference type="PANTHER" id="PTHR31642">
    <property type="entry name" value="TRICHOTHECENE 3-O-ACETYLTRANSFERASE"/>
    <property type="match status" value="1"/>
</dbReference>
<dbReference type="Proteomes" id="UP000437068">
    <property type="component" value="Unassembled WGS sequence"/>
</dbReference>
<protein>
    <recommendedName>
        <fullName evidence="23">Transferase</fullName>
    </recommendedName>
</protein>
<evidence type="ECO:0000313" key="11">
    <source>
        <dbReference type="EMBL" id="KAE9293688.1"/>
    </source>
</evidence>
<evidence type="ECO:0000313" key="19">
    <source>
        <dbReference type="Proteomes" id="UP000460718"/>
    </source>
</evidence>
<dbReference type="EMBL" id="QXFZ01001397">
    <property type="protein sequence ID" value="KAE9091226.1"/>
    <property type="molecule type" value="Genomic_DNA"/>
</dbReference>
<evidence type="ECO:0000313" key="3">
    <source>
        <dbReference type="EMBL" id="KAE8930080.1"/>
    </source>
</evidence>
<feature type="region of interest" description="Disordered" evidence="2">
    <location>
        <begin position="182"/>
        <end position="203"/>
    </location>
</feature>
<dbReference type="EMBL" id="QXFX01001392">
    <property type="protein sequence ID" value="KAE9091057.1"/>
    <property type="molecule type" value="Genomic_DNA"/>
</dbReference>
<evidence type="ECO:0000313" key="10">
    <source>
        <dbReference type="EMBL" id="KAE9205897.1"/>
    </source>
</evidence>
<evidence type="ECO:0000313" key="17">
    <source>
        <dbReference type="Proteomes" id="UP000440732"/>
    </source>
</evidence>
<evidence type="ECO:0000313" key="5">
    <source>
        <dbReference type="EMBL" id="KAE9091057.1"/>
    </source>
</evidence>
<dbReference type="Proteomes" id="UP000433483">
    <property type="component" value="Unassembled WGS sequence"/>
</dbReference>
<dbReference type="EMBL" id="QXFW01001979">
    <property type="protein sequence ID" value="KAE8983474.1"/>
    <property type="molecule type" value="Genomic_DNA"/>
</dbReference>
<evidence type="ECO:0000256" key="2">
    <source>
        <dbReference type="SAM" id="MobiDB-lite"/>
    </source>
</evidence>
<evidence type="ECO:0000313" key="15">
    <source>
        <dbReference type="Proteomes" id="UP000437068"/>
    </source>
</evidence>
<dbReference type="EMBL" id="QXGD01001448">
    <property type="protein sequence ID" value="KAE9205897.1"/>
    <property type="molecule type" value="Genomic_DNA"/>
</dbReference>
<evidence type="ECO:0000313" key="8">
    <source>
        <dbReference type="EMBL" id="KAE9191348.1"/>
    </source>
</evidence>
<evidence type="ECO:0000313" key="6">
    <source>
        <dbReference type="EMBL" id="KAE9091226.1"/>
    </source>
</evidence>
<dbReference type="Proteomes" id="UP000429523">
    <property type="component" value="Unassembled WGS sequence"/>
</dbReference>